<feature type="transmembrane region" description="Helical" evidence="7">
    <location>
        <begin position="66"/>
        <end position="88"/>
    </location>
</feature>
<evidence type="ECO:0000313" key="10">
    <source>
        <dbReference type="Proteomes" id="UP000176511"/>
    </source>
</evidence>
<comment type="subcellular location">
    <subcellularLocation>
        <location evidence="1">Cell membrane</location>
        <topology evidence="1">Multi-pass membrane protein</topology>
    </subcellularLocation>
</comment>
<feature type="transmembrane region" description="Helical" evidence="7">
    <location>
        <begin position="100"/>
        <end position="133"/>
    </location>
</feature>
<evidence type="ECO:0000256" key="1">
    <source>
        <dbReference type="ARBA" id="ARBA00004651"/>
    </source>
</evidence>
<dbReference type="PANTHER" id="PTHR33778">
    <property type="entry name" value="PROTEIN MGTC"/>
    <property type="match status" value="1"/>
</dbReference>
<evidence type="ECO:0000256" key="4">
    <source>
        <dbReference type="ARBA" id="ARBA00022692"/>
    </source>
</evidence>
<gene>
    <name evidence="9" type="ORF">A3C87_02410</name>
</gene>
<dbReference type="PANTHER" id="PTHR33778:SF1">
    <property type="entry name" value="MAGNESIUM TRANSPORTER YHID-RELATED"/>
    <property type="match status" value="1"/>
</dbReference>
<protein>
    <recommendedName>
        <fullName evidence="8">MgtC/SapB/SrpB/YhiD N-terminal domain-containing protein</fullName>
    </recommendedName>
</protein>
<keyword evidence="3" id="KW-1003">Cell membrane</keyword>
<evidence type="ECO:0000259" key="8">
    <source>
        <dbReference type="Pfam" id="PF02308"/>
    </source>
</evidence>
<keyword evidence="6 7" id="KW-0472">Membrane</keyword>
<comment type="caution">
    <text evidence="9">The sequence shown here is derived from an EMBL/GenBank/DDBJ whole genome shotgun (WGS) entry which is preliminary data.</text>
</comment>
<keyword evidence="4 7" id="KW-0812">Transmembrane</keyword>
<evidence type="ECO:0000256" key="2">
    <source>
        <dbReference type="ARBA" id="ARBA00009298"/>
    </source>
</evidence>
<evidence type="ECO:0000256" key="6">
    <source>
        <dbReference type="ARBA" id="ARBA00023136"/>
    </source>
</evidence>
<dbReference type="AlphaFoldDB" id="A0A1F6DN40"/>
<feature type="transmembrane region" description="Helical" evidence="7">
    <location>
        <begin position="35"/>
        <end position="54"/>
    </location>
</feature>
<dbReference type="GO" id="GO:0005886">
    <property type="term" value="C:plasma membrane"/>
    <property type="evidence" value="ECO:0007669"/>
    <property type="project" value="UniProtKB-SubCell"/>
</dbReference>
<evidence type="ECO:0000256" key="7">
    <source>
        <dbReference type="SAM" id="Phobius"/>
    </source>
</evidence>
<dbReference type="PRINTS" id="PR01837">
    <property type="entry name" value="MGTCSAPBPROT"/>
</dbReference>
<sequence length="149" mass="15597">MTEWEGIGRLLIALGLGLAIGAERTARGGNVGLRTYGLIALGASVFVVASLLVSQEYVDATNFDPLRVAAQIVVGVGFLGAGVIYTNATNVTRGLTTAAGMWVAAAIGMAAGFGLYTVAAATTIFVIFTFSTLQTIEYRYLKKINKDNN</sequence>
<keyword evidence="5 7" id="KW-1133">Transmembrane helix</keyword>
<dbReference type="Pfam" id="PF02308">
    <property type="entry name" value="MgtC"/>
    <property type="match status" value="1"/>
</dbReference>
<dbReference type="EMBL" id="MFLE01000004">
    <property type="protein sequence ID" value="OGG62442.1"/>
    <property type="molecule type" value="Genomic_DNA"/>
</dbReference>
<feature type="domain" description="MgtC/SapB/SrpB/YhiD N-terminal" evidence="8">
    <location>
        <begin position="10"/>
        <end position="137"/>
    </location>
</feature>
<comment type="similarity">
    <text evidence="2">Belongs to the MgtC/SapB family.</text>
</comment>
<proteinExistence type="inferred from homology"/>
<dbReference type="InterPro" id="IPR049177">
    <property type="entry name" value="MgtC_SapB_SrpB_YhiD_N"/>
</dbReference>
<dbReference type="STRING" id="1798491.A3C87_02410"/>
<evidence type="ECO:0000313" key="9">
    <source>
        <dbReference type="EMBL" id="OGG62442.1"/>
    </source>
</evidence>
<organism evidence="9 10">
    <name type="scientific">Candidatus Kaiserbacteria bacterium RIFCSPHIGHO2_02_FULL_49_34</name>
    <dbReference type="NCBI Taxonomy" id="1798491"/>
    <lineage>
        <taxon>Bacteria</taxon>
        <taxon>Candidatus Kaiseribacteriota</taxon>
    </lineage>
</organism>
<reference evidence="9 10" key="1">
    <citation type="journal article" date="2016" name="Nat. Commun.">
        <title>Thousands of microbial genomes shed light on interconnected biogeochemical processes in an aquifer system.</title>
        <authorList>
            <person name="Anantharaman K."/>
            <person name="Brown C.T."/>
            <person name="Hug L.A."/>
            <person name="Sharon I."/>
            <person name="Castelle C.J."/>
            <person name="Probst A.J."/>
            <person name="Thomas B.C."/>
            <person name="Singh A."/>
            <person name="Wilkins M.J."/>
            <person name="Karaoz U."/>
            <person name="Brodie E.L."/>
            <person name="Williams K.H."/>
            <person name="Hubbard S.S."/>
            <person name="Banfield J.F."/>
        </authorList>
    </citation>
    <scope>NUCLEOTIDE SEQUENCE [LARGE SCALE GENOMIC DNA]</scope>
</reference>
<dbReference type="Proteomes" id="UP000176511">
    <property type="component" value="Unassembled WGS sequence"/>
</dbReference>
<name>A0A1F6DN40_9BACT</name>
<accession>A0A1F6DN40</accession>
<evidence type="ECO:0000256" key="5">
    <source>
        <dbReference type="ARBA" id="ARBA00022989"/>
    </source>
</evidence>
<dbReference type="InterPro" id="IPR003416">
    <property type="entry name" value="MgtC/SapB/SrpB/YhiD_fam"/>
</dbReference>
<evidence type="ECO:0000256" key="3">
    <source>
        <dbReference type="ARBA" id="ARBA00022475"/>
    </source>
</evidence>